<accession>A0A644XQ65</accession>
<protein>
    <submittedName>
        <fullName evidence="1">Uncharacterized protein</fullName>
    </submittedName>
</protein>
<dbReference type="EMBL" id="VSSQ01002574">
    <property type="protein sequence ID" value="MPM16234.1"/>
    <property type="molecule type" value="Genomic_DNA"/>
</dbReference>
<dbReference type="AlphaFoldDB" id="A0A644XQ65"/>
<gene>
    <name evidence="1" type="ORF">SDC9_62612</name>
</gene>
<comment type="caution">
    <text evidence="1">The sequence shown here is derived from an EMBL/GenBank/DDBJ whole genome shotgun (WGS) entry which is preliminary data.</text>
</comment>
<proteinExistence type="predicted"/>
<organism evidence="1">
    <name type="scientific">bioreactor metagenome</name>
    <dbReference type="NCBI Taxonomy" id="1076179"/>
    <lineage>
        <taxon>unclassified sequences</taxon>
        <taxon>metagenomes</taxon>
        <taxon>ecological metagenomes</taxon>
    </lineage>
</organism>
<name>A0A644XQ65_9ZZZZ</name>
<sequence>MQHRILRLANLRILQALFHKPAVDHTLSLGCVPLSGDGLVTSKTLPCSSMVTEPTLQRPEGFTKYCAFPILKKCTALSCIEGESEIALISPEGRSENAIGEIRTEFQHQAACHASLHCRSGFLHQRPTRPCTIGEANRTTAMWGWRKFGVEWMSQSFHS</sequence>
<reference evidence="1" key="1">
    <citation type="submission" date="2019-08" db="EMBL/GenBank/DDBJ databases">
        <authorList>
            <person name="Kucharzyk K."/>
            <person name="Murdoch R.W."/>
            <person name="Higgins S."/>
            <person name="Loffler F."/>
        </authorList>
    </citation>
    <scope>NUCLEOTIDE SEQUENCE</scope>
</reference>
<evidence type="ECO:0000313" key="1">
    <source>
        <dbReference type="EMBL" id="MPM16234.1"/>
    </source>
</evidence>